<dbReference type="Proteomes" id="UP000626148">
    <property type="component" value="Unassembled WGS sequence"/>
</dbReference>
<gene>
    <name evidence="2" type="ORF">GCM10007392_46540</name>
</gene>
<accession>A0A918NK02</accession>
<proteinExistence type="predicted"/>
<dbReference type="PANTHER" id="PTHR43747:SF1">
    <property type="entry name" value="SLR1998 PROTEIN"/>
    <property type="match status" value="1"/>
</dbReference>
<sequence>MHNPRWDAIILGAGVAGCALARRLAPVHRVLMLEQRSRLAKAPRIGESLPGAARVLLQELGLLERFLSGPHRERGPAVSTWDSDTPVWQDAITAPSGPGWVLDRQAFDDLLRDGAVEAGAELRTGCRRMDITTDASGWRVHLPFEGVTHHAPIVVDATGRSGGIAHRLGLTRVADDPLVCLYSILPARPDDHDASLRTCADDHGWWYSVKLPSEKRVLAYHLDINDPLRRELNVPEAFQQRARRQPLLSQVLGERELAPVHNHPAGTALLEIDNLASADKGFLAIGDALMTFDPISSQGLFHALATAASAHKAICNGFPENNDALRAFQTEMQAVQRRYLDHWQRTYAGPRRFSQCPFWATRAQGDVQTV</sequence>
<evidence type="ECO:0000313" key="2">
    <source>
        <dbReference type="EMBL" id="GGX73746.1"/>
    </source>
</evidence>
<dbReference type="Gene3D" id="3.50.50.60">
    <property type="entry name" value="FAD/NAD(P)-binding domain"/>
    <property type="match status" value="1"/>
</dbReference>
<comment type="caution">
    <text evidence="2">The sequence shown here is derived from an EMBL/GenBank/DDBJ whole genome shotgun (WGS) entry which is preliminary data.</text>
</comment>
<dbReference type="InterPro" id="IPR002938">
    <property type="entry name" value="FAD-bd"/>
</dbReference>
<dbReference type="EMBL" id="BMXR01000017">
    <property type="protein sequence ID" value="GGX73746.1"/>
    <property type="molecule type" value="Genomic_DNA"/>
</dbReference>
<feature type="domain" description="FAD-binding" evidence="1">
    <location>
        <begin position="7"/>
        <end position="178"/>
    </location>
</feature>
<reference evidence="2" key="2">
    <citation type="submission" date="2020-09" db="EMBL/GenBank/DDBJ databases">
        <authorList>
            <person name="Sun Q."/>
            <person name="Kim S."/>
        </authorList>
    </citation>
    <scope>NUCLEOTIDE SEQUENCE</scope>
    <source>
        <strain evidence="2">KCTC 22169</strain>
    </source>
</reference>
<protein>
    <recommendedName>
        <fullName evidence="1">FAD-binding domain-containing protein</fullName>
    </recommendedName>
</protein>
<keyword evidence="3" id="KW-1185">Reference proteome</keyword>
<organism evidence="2 3">
    <name type="scientific">Saccharospirillum salsuginis</name>
    <dbReference type="NCBI Taxonomy" id="418750"/>
    <lineage>
        <taxon>Bacteria</taxon>
        <taxon>Pseudomonadati</taxon>
        <taxon>Pseudomonadota</taxon>
        <taxon>Gammaproteobacteria</taxon>
        <taxon>Oceanospirillales</taxon>
        <taxon>Saccharospirillaceae</taxon>
        <taxon>Saccharospirillum</taxon>
    </lineage>
</organism>
<name>A0A918NK02_9GAMM</name>
<dbReference type="GO" id="GO:0071949">
    <property type="term" value="F:FAD binding"/>
    <property type="evidence" value="ECO:0007669"/>
    <property type="project" value="InterPro"/>
</dbReference>
<dbReference type="PANTHER" id="PTHR43747">
    <property type="entry name" value="FAD-BINDING PROTEIN"/>
    <property type="match status" value="1"/>
</dbReference>
<evidence type="ECO:0000313" key="3">
    <source>
        <dbReference type="Proteomes" id="UP000626148"/>
    </source>
</evidence>
<dbReference type="PROSITE" id="PS51257">
    <property type="entry name" value="PROKAR_LIPOPROTEIN"/>
    <property type="match status" value="1"/>
</dbReference>
<dbReference type="AlphaFoldDB" id="A0A918NK02"/>
<dbReference type="Gene3D" id="3.30.9.100">
    <property type="match status" value="1"/>
</dbReference>
<reference evidence="2" key="1">
    <citation type="journal article" date="2014" name="Int. J. Syst. Evol. Microbiol.">
        <title>Complete genome sequence of Corynebacterium casei LMG S-19264T (=DSM 44701T), isolated from a smear-ripened cheese.</title>
        <authorList>
            <consortium name="US DOE Joint Genome Institute (JGI-PGF)"/>
            <person name="Walter F."/>
            <person name="Albersmeier A."/>
            <person name="Kalinowski J."/>
            <person name="Ruckert C."/>
        </authorList>
    </citation>
    <scope>NUCLEOTIDE SEQUENCE</scope>
    <source>
        <strain evidence="2">KCTC 22169</strain>
    </source>
</reference>
<dbReference type="SUPFAM" id="SSF51905">
    <property type="entry name" value="FAD/NAD(P)-binding domain"/>
    <property type="match status" value="1"/>
</dbReference>
<evidence type="ECO:0000259" key="1">
    <source>
        <dbReference type="Pfam" id="PF01494"/>
    </source>
</evidence>
<dbReference type="InterPro" id="IPR036188">
    <property type="entry name" value="FAD/NAD-bd_sf"/>
</dbReference>
<dbReference type="InterPro" id="IPR050816">
    <property type="entry name" value="Flavin-dep_Halogenase_NPB"/>
</dbReference>
<dbReference type="RefSeq" id="WP_189613351.1">
    <property type="nucleotide sequence ID" value="NZ_BMXR01000017.1"/>
</dbReference>
<dbReference type="Pfam" id="PF01494">
    <property type="entry name" value="FAD_binding_3"/>
    <property type="match status" value="1"/>
</dbReference>